<dbReference type="InterPro" id="IPR011051">
    <property type="entry name" value="RmlC_Cupin_sf"/>
</dbReference>
<dbReference type="SUPFAM" id="SSF51182">
    <property type="entry name" value="RmlC-like cupins"/>
    <property type="match status" value="1"/>
</dbReference>
<dbReference type="InterPro" id="IPR014710">
    <property type="entry name" value="RmlC-like_jellyroll"/>
</dbReference>
<organism evidence="5 6">
    <name type="scientific">Onishia taeanensis</name>
    <dbReference type="NCBI Taxonomy" id="284577"/>
    <lineage>
        <taxon>Bacteria</taxon>
        <taxon>Pseudomonadati</taxon>
        <taxon>Pseudomonadota</taxon>
        <taxon>Gammaproteobacteria</taxon>
        <taxon>Oceanospirillales</taxon>
        <taxon>Halomonadaceae</taxon>
        <taxon>Onishia</taxon>
    </lineage>
</organism>
<dbReference type="Gene3D" id="2.60.120.10">
    <property type="entry name" value="Jelly Rolls"/>
    <property type="match status" value="1"/>
</dbReference>
<keyword evidence="2" id="KW-0238">DNA-binding</keyword>
<evidence type="ECO:0000256" key="3">
    <source>
        <dbReference type="ARBA" id="ARBA00023163"/>
    </source>
</evidence>
<dbReference type="OrthoDB" id="9792093at2"/>
<dbReference type="SMART" id="SM00530">
    <property type="entry name" value="HTH_XRE"/>
    <property type="match status" value="1"/>
</dbReference>
<dbReference type="PANTHER" id="PTHR46797:SF23">
    <property type="entry name" value="HTH-TYPE TRANSCRIPTIONAL REGULATOR SUTR"/>
    <property type="match status" value="1"/>
</dbReference>
<dbReference type="EMBL" id="FNCI01000015">
    <property type="protein sequence ID" value="SDG47913.1"/>
    <property type="molecule type" value="Genomic_DNA"/>
</dbReference>
<dbReference type="CDD" id="cd02209">
    <property type="entry name" value="cupin_XRE_C"/>
    <property type="match status" value="1"/>
</dbReference>
<dbReference type="GO" id="GO:0005829">
    <property type="term" value="C:cytosol"/>
    <property type="evidence" value="ECO:0007669"/>
    <property type="project" value="TreeGrafter"/>
</dbReference>
<sequence>MQEISQHIAERLRTLRRAEAWSLDRTARETGVSKAMLGQIERGESSPTVATLWKIASGFRVPFSSLFEPEAVAPGDGAASAERQAAPAFEGDAAGMTAVPLFPFDPVLGFELLVGTLAAGAVSESAPHAPGVVEHLVVVEGELEVRVNGVWRHLSAGEGLRFAADRPHAYRNPGQGATRFHDVIHYPCGTGVTSGVTPVVDAGEASAGSDSSSGR</sequence>
<gene>
    <name evidence="5" type="ORF">SAMN05216571_11526</name>
</gene>
<name>A0A1G7UK98_9GAMM</name>
<evidence type="ECO:0000313" key="6">
    <source>
        <dbReference type="Proteomes" id="UP000198641"/>
    </source>
</evidence>
<dbReference type="InterPro" id="IPR001387">
    <property type="entry name" value="Cro/C1-type_HTH"/>
</dbReference>
<feature type="domain" description="HTH cro/C1-type" evidence="4">
    <location>
        <begin position="12"/>
        <end position="66"/>
    </location>
</feature>
<dbReference type="Proteomes" id="UP000198641">
    <property type="component" value="Unassembled WGS sequence"/>
</dbReference>
<evidence type="ECO:0000256" key="1">
    <source>
        <dbReference type="ARBA" id="ARBA00023015"/>
    </source>
</evidence>
<dbReference type="CDD" id="cd00093">
    <property type="entry name" value="HTH_XRE"/>
    <property type="match status" value="1"/>
</dbReference>
<dbReference type="Gene3D" id="1.10.260.40">
    <property type="entry name" value="lambda repressor-like DNA-binding domains"/>
    <property type="match status" value="1"/>
</dbReference>
<dbReference type="RefSeq" id="WP_092528186.1">
    <property type="nucleotide sequence ID" value="NZ_FNCI01000015.1"/>
</dbReference>
<dbReference type="Pfam" id="PF07883">
    <property type="entry name" value="Cupin_2"/>
    <property type="match status" value="1"/>
</dbReference>
<reference evidence="5 6" key="1">
    <citation type="submission" date="2016-10" db="EMBL/GenBank/DDBJ databases">
        <authorList>
            <person name="de Groot N.N."/>
        </authorList>
    </citation>
    <scope>NUCLEOTIDE SEQUENCE [LARGE SCALE GENOMIC DNA]</scope>
    <source>
        <strain evidence="5 6">BH539</strain>
    </source>
</reference>
<evidence type="ECO:0000259" key="4">
    <source>
        <dbReference type="PROSITE" id="PS50943"/>
    </source>
</evidence>
<dbReference type="InterPro" id="IPR050807">
    <property type="entry name" value="TransReg_Diox_bact_type"/>
</dbReference>
<protein>
    <submittedName>
        <fullName evidence="5">Helix-turn-helix</fullName>
    </submittedName>
</protein>
<accession>A0A1G7UK98</accession>
<dbReference type="Pfam" id="PF01381">
    <property type="entry name" value="HTH_3"/>
    <property type="match status" value="1"/>
</dbReference>
<evidence type="ECO:0000313" key="5">
    <source>
        <dbReference type="EMBL" id="SDG47913.1"/>
    </source>
</evidence>
<dbReference type="GO" id="GO:0003677">
    <property type="term" value="F:DNA binding"/>
    <property type="evidence" value="ECO:0007669"/>
    <property type="project" value="UniProtKB-KW"/>
</dbReference>
<dbReference type="SUPFAM" id="SSF47413">
    <property type="entry name" value="lambda repressor-like DNA-binding domains"/>
    <property type="match status" value="1"/>
</dbReference>
<dbReference type="STRING" id="284577.SAMN05216571_11526"/>
<keyword evidence="1" id="KW-0805">Transcription regulation</keyword>
<dbReference type="PROSITE" id="PS50943">
    <property type="entry name" value="HTH_CROC1"/>
    <property type="match status" value="1"/>
</dbReference>
<keyword evidence="3" id="KW-0804">Transcription</keyword>
<dbReference type="GO" id="GO:0003700">
    <property type="term" value="F:DNA-binding transcription factor activity"/>
    <property type="evidence" value="ECO:0007669"/>
    <property type="project" value="TreeGrafter"/>
</dbReference>
<proteinExistence type="predicted"/>
<evidence type="ECO:0000256" key="2">
    <source>
        <dbReference type="ARBA" id="ARBA00023125"/>
    </source>
</evidence>
<keyword evidence="6" id="KW-1185">Reference proteome</keyword>
<dbReference type="InterPro" id="IPR010982">
    <property type="entry name" value="Lambda_DNA-bd_dom_sf"/>
</dbReference>
<dbReference type="InterPro" id="IPR013096">
    <property type="entry name" value="Cupin_2"/>
</dbReference>
<dbReference type="AlphaFoldDB" id="A0A1G7UK98"/>
<dbReference type="PANTHER" id="PTHR46797">
    <property type="entry name" value="HTH-TYPE TRANSCRIPTIONAL REGULATOR"/>
    <property type="match status" value="1"/>
</dbReference>